<evidence type="ECO:0000256" key="4">
    <source>
        <dbReference type="ARBA" id="ARBA00023049"/>
    </source>
</evidence>
<dbReference type="GO" id="GO:0046872">
    <property type="term" value="F:metal ion binding"/>
    <property type="evidence" value="ECO:0007669"/>
    <property type="project" value="UniProtKB-KW"/>
</dbReference>
<keyword evidence="3 7" id="KW-0378">Hydrolase</keyword>
<dbReference type="InterPro" id="IPR000994">
    <property type="entry name" value="Pept_M24"/>
</dbReference>
<keyword evidence="1" id="KW-0645">Protease</keyword>
<dbReference type="EC" id="3.4.11.9" evidence="7"/>
<dbReference type="GO" id="GO:0004177">
    <property type="term" value="F:aminopeptidase activity"/>
    <property type="evidence" value="ECO:0007669"/>
    <property type="project" value="UniProtKB-KW"/>
</dbReference>
<evidence type="ECO:0000259" key="6">
    <source>
        <dbReference type="Pfam" id="PF01321"/>
    </source>
</evidence>
<protein>
    <submittedName>
        <fullName evidence="7">Xaa-Pro aminopeptidase</fullName>
        <ecNumber evidence="7">3.4.11.9</ecNumber>
    </submittedName>
</protein>
<dbReference type="PRINTS" id="PR00599">
    <property type="entry name" value="MAPEPTIDASE"/>
</dbReference>
<feature type="domain" description="Peptidase M24" evidence="5">
    <location>
        <begin position="139"/>
        <end position="341"/>
    </location>
</feature>
<dbReference type="InterPro" id="IPR000587">
    <property type="entry name" value="Creatinase_N"/>
</dbReference>
<gene>
    <name evidence="7" type="ORF">HDF08_001462</name>
</gene>
<evidence type="ECO:0000313" key="7">
    <source>
        <dbReference type="EMBL" id="NYF89395.1"/>
    </source>
</evidence>
<dbReference type="Gene3D" id="3.90.230.10">
    <property type="entry name" value="Creatinase/methionine aminopeptidase superfamily"/>
    <property type="match status" value="1"/>
</dbReference>
<dbReference type="Gene3D" id="3.40.350.10">
    <property type="entry name" value="Creatinase/prolidase N-terminal domain"/>
    <property type="match status" value="1"/>
</dbReference>
<dbReference type="PANTHER" id="PTHR46112:SF3">
    <property type="entry name" value="AMINOPEPTIDASE YPDF"/>
    <property type="match status" value="1"/>
</dbReference>
<dbReference type="Pfam" id="PF01321">
    <property type="entry name" value="Creatinase_N"/>
    <property type="match status" value="1"/>
</dbReference>
<dbReference type="InterPro" id="IPR036005">
    <property type="entry name" value="Creatinase/aminopeptidase-like"/>
</dbReference>
<dbReference type="GO" id="GO:0006508">
    <property type="term" value="P:proteolysis"/>
    <property type="evidence" value="ECO:0007669"/>
    <property type="project" value="UniProtKB-KW"/>
</dbReference>
<evidence type="ECO:0000256" key="3">
    <source>
        <dbReference type="ARBA" id="ARBA00022801"/>
    </source>
</evidence>
<dbReference type="GO" id="GO:0008235">
    <property type="term" value="F:metalloexopeptidase activity"/>
    <property type="evidence" value="ECO:0007669"/>
    <property type="project" value="UniProtKB-ARBA"/>
</dbReference>
<evidence type="ECO:0000256" key="1">
    <source>
        <dbReference type="ARBA" id="ARBA00022670"/>
    </source>
</evidence>
<dbReference type="EMBL" id="JACCCU010000001">
    <property type="protein sequence ID" value="NYF89395.1"/>
    <property type="molecule type" value="Genomic_DNA"/>
</dbReference>
<comment type="caution">
    <text evidence="7">The sequence shown here is derived from an EMBL/GenBank/DDBJ whole genome shotgun (WGS) entry which is preliminary data.</text>
</comment>
<dbReference type="SUPFAM" id="SSF53092">
    <property type="entry name" value="Creatinase/prolidase N-terminal domain"/>
    <property type="match status" value="1"/>
</dbReference>
<name>A0A852VGN6_9BACT</name>
<dbReference type="InterPro" id="IPR029149">
    <property type="entry name" value="Creatin/AminoP/Spt16_N"/>
</dbReference>
<dbReference type="InterPro" id="IPR001714">
    <property type="entry name" value="Pept_M24_MAP"/>
</dbReference>
<keyword evidence="7" id="KW-0031">Aminopeptidase</keyword>
<sequence length="357" mass="37994">MRKKRATAAAKAAGVDGMLIAHLPDVRYLCGFTGSNAVLAFAGGRATLFTDGRYTVQARVEAARTRVMIAKKPAVVAACEWLETAGVRRCGFDAAHTTVAGLEMMRKALSAKVRRGMFVAVGPLVARMREVKDVDEVKLIRAAALVGCDLFEGMLTYLEAGLTETEVAATLEYAARLAGAEGMSFDTIVASGERSALPHGRATGAKLPKQGFVTLDFGVILDGYCSDMTRTVHIGKALPSERDVYDSVLEAQEAAVAAVAPGVTAGEVDEAARSVLRRVKLDKYFSHSTGHGVGLEIHEGPRLAAKQTQVLEQGMVITIEPGVYMPGRFGLRIEDMVLVTANGGEVLTPSVKAWIEL</sequence>
<keyword evidence="4" id="KW-0482">Metalloprotease</keyword>
<dbReference type="InterPro" id="IPR001131">
    <property type="entry name" value="Peptidase_M24B_aminopep-P_CS"/>
</dbReference>
<keyword evidence="2" id="KW-0479">Metal-binding</keyword>
<dbReference type="CDD" id="cd01092">
    <property type="entry name" value="APP-like"/>
    <property type="match status" value="1"/>
</dbReference>
<evidence type="ECO:0000259" key="5">
    <source>
        <dbReference type="Pfam" id="PF00557"/>
    </source>
</evidence>
<dbReference type="Proteomes" id="UP000564385">
    <property type="component" value="Unassembled WGS sequence"/>
</dbReference>
<proteinExistence type="predicted"/>
<evidence type="ECO:0000256" key="2">
    <source>
        <dbReference type="ARBA" id="ARBA00022723"/>
    </source>
</evidence>
<evidence type="ECO:0000313" key="8">
    <source>
        <dbReference type="Proteomes" id="UP000564385"/>
    </source>
</evidence>
<dbReference type="InterPro" id="IPR050659">
    <property type="entry name" value="Peptidase_M24B"/>
</dbReference>
<reference evidence="7 8" key="1">
    <citation type="submission" date="2020-07" db="EMBL/GenBank/DDBJ databases">
        <title>Genomic Encyclopedia of Type Strains, Phase IV (KMG-V): Genome sequencing to study the core and pangenomes of soil and plant-associated prokaryotes.</title>
        <authorList>
            <person name="Whitman W."/>
        </authorList>
    </citation>
    <scope>NUCLEOTIDE SEQUENCE [LARGE SCALE GENOMIC DNA]</scope>
    <source>
        <strain evidence="7 8">M8UP22</strain>
    </source>
</reference>
<organism evidence="7 8">
    <name type="scientific">Tunturiibacter lichenicola</name>
    <dbReference type="NCBI Taxonomy" id="2051959"/>
    <lineage>
        <taxon>Bacteria</taxon>
        <taxon>Pseudomonadati</taxon>
        <taxon>Acidobacteriota</taxon>
        <taxon>Terriglobia</taxon>
        <taxon>Terriglobales</taxon>
        <taxon>Acidobacteriaceae</taxon>
        <taxon>Tunturiibacter</taxon>
    </lineage>
</organism>
<dbReference type="SUPFAM" id="SSF55920">
    <property type="entry name" value="Creatinase/aminopeptidase"/>
    <property type="match status" value="1"/>
</dbReference>
<feature type="domain" description="Creatinase N-terminal" evidence="6">
    <location>
        <begin position="2"/>
        <end position="131"/>
    </location>
</feature>
<dbReference type="AlphaFoldDB" id="A0A852VGN6"/>
<dbReference type="PROSITE" id="PS00491">
    <property type="entry name" value="PROLINE_PEPTIDASE"/>
    <property type="match status" value="1"/>
</dbReference>
<accession>A0A852VGN6</accession>
<dbReference type="Pfam" id="PF00557">
    <property type="entry name" value="Peptidase_M24"/>
    <property type="match status" value="1"/>
</dbReference>
<dbReference type="PANTHER" id="PTHR46112">
    <property type="entry name" value="AMINOPEPTIDASE"/>
    <property type="match status" value="1"/>
</dbReference>